<accession>A0ACD5A609</accession>
<proteinExistence type="predicted"/>
<evidence type="ECO:0000313" key="1">
    <source>
        <dbReference type="EMBL" id="WWQ62329.1"/>
    </source>
</evidence>
<keyword evidence="2" id="KW-1185">Reference proteome</keyword>
<gene>
    <name evidence="1" type="ORF">V2W30_02430</name>
</gene>
<dbReference type="Proteomes" id="UP001432251">
    <property type="component" value="Chromosome"/>
</dbReference>
<name>A0ACD5A609_9ACTN</name>
<organism evidence="1 2">
    <name type="scientific">Streptomyces citrinus</name>
    <dbReference type="NCBI Taxonomy" id="3118173"/>
    <lineage>
        <taxon>Bacteria</taxon>
        <taxon>Bacillati</taxon>
        <taxon>Actinomycetota</taxon>
        <taxon>Actinomycetes</taxon>
        <taxon>Kitasatosporales</taxon>
        <taxon>Streptomycetaceae</taxon>
        <taxon>Streptomyces</taxon>
    </lineage>
</organism>
<evidence type="ECO:0000313" key="2">
    <source>
        <dbReference type="Proteomes" id="UP001432251"/>
    </source>
</evidence>
<reference evidence="1" key="1">
    <citation type="journal article" date="2025" name="Int. J. Syst. Evol. Microbiol.">
        <title>Streptomyces citrinus sp. nov., with yellow diffusible pigment.</title>
        <authorList>
            <person name="He Y."/>
            <person name="Yang E."/>
            <person name="Xu J."/>
            <person name="Sun Y."/>
            <person name="Sun L."/>
        </authorList>
    </citation>
    <scope>NUCLEOTIDE SEQUENCE</scope>
    <source>
        <strain evidence="1">Q6</strain>
    </source>
</reference>
<sequence length="163" mass="17739">MRDRQSELGLEPHGEGGFFRRLYTSPVTVETAHGPRPAATSIHYLLDERQPRGLLHRNRSDILHFLIDGGPLEYVTVDPAGTLTRTLLGPDDERFLLVPGGCWKASQLVGGAVIGLVAEVVTPGFDYADHAFATPDVLTEFPHLADALRPFVERQDPTTGGSA</sequence>
<dbReference type="EMBL" id="CP146022">
    <property type="protein sequence ID" value="WWQ62329.1"/>
    <property type="molecule type" value="Genomic_DNA"/>
</dbReference>
<protein>
    <submittedName>
        <fullName evidence="1">Cupin domain-containing protein</fullName>
    </submittedName>
</protein>